<protein>
    <submittedName>
        <fullName evidence="1">Uncharacterized protein</fullName>
    </submittedName>
</protein>
<dbReference type="AlphaFoldDB" id="A0A0F8WFN6"/>
<evidence type="ECO:0000313" key="1">
    <source>
        <dbReference type="EMBL" id="KKK46975.1"/>
    </source>
</evidence>
<dbReference type="EMBL" id="LAZR01069811">
    <property type="protein sequence ID" value="KKK46975.1"/>
    <property type="molecule type" value="Genomic_DNA"/>
</dbReference>
<proteinExistence type="predicted"/>
<accession>A0A0F8WFN6</accession>
<reference evidence="1" key="1">
    <citation type="journal article" date="2015" name="Nature">
        <title>Complex archaea that bridge the gap between prokaryotes and eukaryotes.</title>
        <authorList>
            <person name="Spang A."/>
            <person name="Saw J.H."/>
            <person name="Jorgensen S.L."/>
            <person name="Zaremba-Niedzwiedzka K."/>
            <person name="Martijn J."/>
            <person name="Lind A.E."/>
            <person name="van Eijk R."/>
            <person name="Schleper C."/>
            <person name="Guy L."/>
            <person name="Ettema T.J."/>
        </authorList>
    </citation>
    <scope>NUCLEOTIDE SEQUENCE</scope>
</reference>
<comment type="caution">
    <text evidence="1">The sequence shown here is derived from an EMBL/GenBank/DDBJ whole genome shotgun (WGS) entry which is preliminary data.</text>
</comment>
<name>A0A0F8WFN6_9ZZZZ</name>
<gene>
    <name evidence="1" type="ORF">LCGC14_3159870</name>
</gene>
<sequence length="93" mass="9769">MSSDPSKTVFDTQGCPLDKGDNVISSSTTVVRWRIQEIKALLDPRLPDGSALVTLVSVVQLGVTYGQPTGMIKVATPPLESGSNGGDSEIIKP</sequence>
<organism evidence="1">
    <name type="scientific">marine sediment metagenome</name>
    <dbReference type="NCBI Taxonomy" id="412755"/>
    <lineage>
        <taxon>unclassified sequences</taxon>
        <taxon>metagenomes</taxon>
        <taxon>ecological metagenomes</taxon>
    </lineage>
</organism>